<gene>
    <name evidence="1" type="ORF">CCR94_22055</name>
</gene>
<dbReference type="Proteomes" id="UP000239089">
    <property type="component" value="Unassembled WGS sequence"/>
</dbReference>
<protein>
    <recommendedName>
        <fullName evidence="3">HdeD protein</fullName>
    </recommendedName>
</protein>
<comment type="caution">
    <text evidence="1">The sequence shown here is derived from an EMBL/GenBank/DDBJ whole genome shotgun (WGS) entry which is preliminary data.</text>
</comment>
<keyword evidence="2" id="KW-1185">Reference proteome</keyword>
<dbReference type="PANTHER" id="PTHR34989">
    <property type="entry name" value="PROTEIN HDED"/>
    <property type="match status" value="1"/>
</dbReference>
<accession>A0A2S6MWB2</accession>
<dbReference type="PANTHER" id="PTHR34989:SF1">
    <property type="entry name" value="PROTEIN HDED"/>
    <property type="match status" value="1"/>
</dbReference>
<reference evidence="1 2" key="1">
    <citation type="journal article" date="2018" name="Arch. Microbiol.">
        <title>New insights into the metabolic potential of the phototrophic purple bacterium Rhodopila globiformis DSM 161(T) from its draft genome sequence and evidence for a vanadium-dependent nitrogenase.</title>
        <authorList>
            <person name="Imhoff J.F."/>
            <person name="Rahn T."/>
            <person name="Kunzel S."/>
            <person name="Neulinger S.C."/>
        </authorList>
    </citation>
    <scope>NUCLEOTIDE SEQUENCE [LARGE SCALE GENOMIC DNA]</scope>
    <source>
        <strain evidence="1 2">DSM 16996</strain>
    </source>
</reference>
<organism evidence="1 2">
    <name type="scientific">Rhodoblastus sphagnicola</name>
    <dbReference type="NCBI Taxonomy" id="333368"/>
    <lineage>
        <taxon>Bacteria</taxon>
        <taxon>Pseudomonadati</taxon>
        <taxon>Pseudomonadota</taxon>
        <taxon>Alphaproteobacteria</taxon>
        <taxon>Hyphomicrobiales</taxon>
        <taxon>Rhodoblastaceae</taxon>
        <taxon>Rhodoblastus</taxon>
    </lineage>
</organism>
<name>A0A2S6MWB2_9HYPH</name>
<dbReference type="AlphaFoldDB" id="A0A2S6MWB2"/>
<proteinExistence type="predicted"/>
<evidence type="ECO:0008006" key="3">
    <source>
        <dbReference type="Google" id="ProtNLM"/>
    </source>
</evidence>
<evidence type="ECO:0000313" key="1">
    <source>
        <dbReference type="EMBL" id="PPQ26650.1"/>
    </source>
</evidence>
<dbReference type="RefSeq" id="WP_104510442.1">
    <property type="nucleotide sequence ID" value="NZ_JACIGC010000001.1"/>
</dbReference>
<dbReference type="OrthoDB" id="21979at2"/>
<dbReference type="EMBL" id="NHSJ01000133">
    <property type="protein sequence ID" value="PPQ26650.1"/>
    <property type="molecule type" value="Genomic_DNA"/>
</dbReference>
<dbReference type="GO" id="GO:0005886">
    <property type="term" value="C:plasma membrane"/>
    <property type="evidence" value="ECO:0007669"/>
    <property type="project" value="TreeGrafter"/>
</dbReference>
<dbReference type="Pfam" id="PF03729">
    <property type="entry name" value="DUF308"/>
    <property type="match status" value="1"/>
</dbReference>
<evidence type="ECO:0000313" key="2">
    <source>
        <dbReference type="Proteomes" id="UP000239089"/>
    </source>
</evidence>
<sequence>MSLQQPTLSSERTETLTRSMHDHWKLFLAEGIILCVLGLGAIVLPLIAGLATTVLLGWLFLIAGLLGLVFTFKTSSAPGFGWSILSAAAAIIAGALLLWDPLQGLATLTFVLVAYFIVDGAAIIFLAIGHRRQMSGQWAWMLMNGVTDLILAGIIVSGFPGTLVWALGLLVGIDLLFGGVALIAMALAARKGVAKG</sequence>
<dbReference type="InterPro" id="IPR005325">
    <property type="entry name" value="DUF308_memb"/>
</dbReference>
<dbReference type="InterPro" id="IPR052712">
    <property type="entry name" value="Acid_resist_chaperone_HdeD"/>
</dbReference>